<evidence type="ECO:0000313" key="3">
    <source>
        <dbReference type="Proteomes" id="UP000594042"/>
    </source>
</evidence>
<organism evidence="2 3">
    <name type="scientific">Coprobacter secundus subsp. similis</name>
    <dbReference type="NCBI Taxonomy" id="2751153"/>
    <lineage>
        <taxon>Bacteria</taxon>
        <taxon>Pseudomonadati</taxon>
        <taxon>Bacteroidota</taxon>
        <taxon>Bacteroidia</taxon>
        <taxon>Bacteroidales</taxon>
        <taxon>Barnesiellaceae</taxon>
        <taxon>Coprobacter</taxon>
    </lineage>
</organism>
<evidence type="ECO:0000313" key="2">
    <source>
        <dbReference type="EMBL" id="BCI63667.1"/>
    </source>
</evidence>
<name>A0A7G1I209_9BACT</name>
<dbReference type="AlphaFoldDB" id="A0A7G1I209"/>
<gene>
    <name evidence="2" type="ORF">Cop2CBH44_20200</name>
</gene>
<protein>
    <submittedName>
        <fullName evidence="2">Uncharacterized protein</fullName>
    </submittedName>
</protein>
<reference evidence="3" key="1">
    <citation type="submission" date="2020-07" db="EMBL/GenBank/DDBJ databases">
        <title>Complete genome sequencing of Coprobacter sp. strain 2CBH44.</title>
        <authorList>
            <person name="Sakamoto M."/>
            <person name="Murakami T."/>
            <person name="Mori H."/>
        </authorList>
    </citation>
    <scope>NUCLEOTIDE SEQUENCE [LARGE SCALE GENOMIC DNA]</scope>
    <source>
        <strain evidence="3">2CBH44</strain>
    </source>
</reference>
<evidence type="ECO:0000256" key="1">
    <source>
        <dbReference type="SAM" id="MobiDB-lite"/>
    </source>
</evidence>
<dbReference type="KEGG" id="copr:Cop2CBH44_20200"/>
<dbReference type="EMBL" id="AP023322">
    <property type="protein sequence ID" value="BCI63667.1"/>
    <property type="molecule type" value="Genomic_DNA"/>
</dbReference>
<accession>A0A7G1I209</accession>
<feature type="region of interest" description="Disordered" evidence="1">
    <location>
        <begin position="124"/>
        <end position="169"/>
    </location>
</feature>
<sequence>MITFTLCCQVAPVGGTARSRATAAVTGGGTATAATPERAADHVAGDTARDTRGECPGLVDTAHSPAGSARLDHPLGNGGDREIAYDTYNQKDNIDAAAAVGNVVGVLQGQDIRLEHQRLDLGQHRGEQVGDGKPKVHADIAGNPTRERRVEAVVNGEGERQGPQNRQHD</sequence>
<feature type="compositionally biased region" description="Basic and acidic residues" evidence="1">
    <location>
        <begin position="124"/>
        <end position="138"/>
    </location>
</feature>
<dbReference type="Proteomes" id="UP000594042">
    <property type="component" value="Chromosome"/>
</dbReference>
<keyword evidence="3" id="KW-1185">Reference proteome</keyword>
<proteinExistence type="predicted"/>